<feature type="signal peptide" evidence="1">
    <location>
        <begin position="1"/>
        <end position="23"/>
    </location>
</feature>
<evidence type="ECO:0000313" key="3">
    <source>
        <dbReference type="Proteomes" id="UP000746535"/>
    </source>
</evidence>
<keyword evidence="1" id="KW-0732">Signal</keyword>
<accession>A0ABX0YB37</accession>
<dbReference type="EMBL" id="JAAVJI010000001">
    <property type="protein sequence ID" value="NJO99470.1"/>
    <property type="molecule type" value="Genomic_DNA"/>
</dbReference>
<evidence type="ECO:0000313" key="2">
    <source>
        <dbReference type="EMBL" id="NJO99470.1"/>
    </source>
</evidence>
<dbReference type="RefSeq" id="WP_168080653.1">
    <property type="nucleotide sequence ID" value="NZ_JAAVJI010000001.1"/>
</dbReference>
<organism evidence="2 3">
    <name type="scientific">Pseudomonas quercus</name>
    <dbReference type="NCBI Taxonomy" id="2722792"/>
    <lineage>
        <taxon>Bacteria</taxon>
        <taxon>Pseudomonadati</taxon>
        <taxon>Pseudomonadota</taxon>
        <taxon>Gammaproteobacteria</taxon>
        <taxon>Pseudomonadales</taxon>
        <taxon>Pseudomonadaceae</taxon>
        <taxon>Pseudomonas</taxon>
    </lineage>
</organism>
<keyword evidence="3" id="KW-1185">Reference proteome</keyword>
<gene>
    <name evidence="2" type="ORF">HBH25_01120</name>
</gene>
<proteinExistence type="predicted"/>
<name>A0ABX0YB37_9PSED</name>
<feature type="chain" id="PRO_5045578688" evidence="1">
    <location>
        <begin position="24"/>
        <end position="99"/>
    </location>
</feature>
<comment type="caution">
    <text evidence="2">The sequence shown here is derived from an EMBL/GenBank/DDBJ whole genome shotgun (WGS) entry which is preliminary data.</text>
</comment>
<dbReference type="Proteomes" id="UP000746535">
    <property type="component" value="Unassembled WGS sequence"/>
</dbReference>
<evidence type="ECO:0000256" key="1">
    <source>
        <dbReference type="SAM" id="SignalP"/>
    </source>
</evidence>
<protein>
    <submittedName>
        <fullName evidence="2">Uncharacterized protein</fullName>
    </submittedName>
</protein>
<reference evidence="2 3" key="1">
    <citation type="submission" date="2020-03" db="EMBL/GenBank/DDBJ databases">
        <authorList>
            <person name="Wang L."/>
            <person name="He N."/>
            <person name="Li Y."/>
            <person name="Fang Y."/>
            <person name="Zhang F."/>
        </authorList>
    </citation>
    <scope>NUCLEOTIDE SEQUENCE [LARGE SCALE GENOMIC DNA]</scope>
    <source>
        <strain evidence="3">hsmgli-8</strain>
    </source>
</reference>
<sequence>MRVLPLLTMTLPLAMLVPLAAQAAWPEGARQQYMSDCVATATQSVSKEKATAHCDCGAQVIDKKFSTAEIQQLMSKTPPPTVALRDRLQQEVAVCKAKS</sequence>